<evidence type="ECO:0000256" key="7">
    <source>
        <dbReference type="SAM" id="SignalP"/>
    </source>
</evidence>
<keyword evidence="2" id="KW-0378">Hydrolase</keyword>
<evidence type="ECO:0000256" key="1">
    <source>
        <dbReference type="ARBA" id="ARBA00022729"/>
    </source>
</evidence>
<evidence type="ECO:0000313" key="9">
    <source>
        <dbReference type="Proteomes" id="UP000708208"/>
    </source>
</evidence>
<reference evidence="8" key="1">
    <citation type="submission" date="2021-06" db="EMBL/GenBank/DDBJ databases">
        <authorList>
            <person name="Hodson N. C."/>
            <person name="Mongue J. A."/>
            <person name="Jaron S. K."/>
        </authorList>
    </citation>
    <scope>NUCLEOTIDE SEQUENCE</scope>
</reference>
<dbReference type="GO" id="GO:0004553">
    <property type="term" value="F:hydrolase activity, hydrolyzing O-glycosyl compounds"/>
    <property type="evidence" value="ECO:0007669"/>
    <property type="project" value="InterPro"/>
</dbReference>
<dbReference type="PANTHER" id="PTHR43817:SF1">
    <property type="entry name" value="HYDROLASE, FAMILY 43, PUTATIVE (AFU_ORTHOLOGUE AFUA_3G01660)-RELATED"/>
    <property type="match status" value="1"/>
</dbReference>
<accession>A0A8J2J3H2</accession>
<evidence type="ECO:0000256" key="3">
    <source>
        <dbReference type="ARBA" id="ARBA00023295"/>
    </source>
</evidence>
<dbReference type="OrthoDB" id="272289at2759"/>
<keyword evidence="1 7" id="KW-0732">Signal</keyword>
<evidence type="ECO:0000256" key="2">
    <source>
        <dbReference type="ARBA" id="ARBA00022801"/>
    </source>
</evidence>
<proteinExistence type="predicted"/>
<dbReference type="InterPro" id="IPR006710">
    <property type="entry name" value="Glyco_hydro_43"/>
</dbReference>
<keyword evidence="3" id="KW-0326">Glycosidase</keyword>
<organism evidence="8 9">
    <name type="scientific">Allacma fusca</name>
    <dbReference type="NCBI Taxonomy" id="39272"/>
    <lineage>
        <taxon>Eukaryota</taxon>
        <taxon>Metazoa</taxon>
        <taxon>Ecdysozoa</taxon>
        <taxon>Arthropoda</taxon>
        <taxon>Hexapoda</taxon>
        <taxon>Collembola</taxon>
        <taxon>Symphypleona</taxon>
        <taxon>Sminthuridae</taxon>
        <taxon>Allacma</taxon>
    </lineage>
</organism>
<evidence type="ECO:0000256" key="6">
    <source>
        <dbReference type="SAM" id="MobiDB-lite"/>
    </source>
</evidence>
<feature type="active site" description="Proton acceptor" evidence="4">
    <location>
        <position position="361"/>
    </location>
</feature>
<dbReference type="Proteomes" id="UP000708208">
    <property type="component" value="Unassembled WGS sequence"/>
</dbReference>
<feature type="chain" id="PRO_5035167790" evidence="7">
    <location>
        <begin position="21"/>
        <end position="664"/>
    </location>
</feature>
<comment type="caution">
    <text evidence="8">The sequence shown here is derived from an EMBL/GenBank/DDBJ whole genome shotgun (WGS) entry which is preliminary data.</text>
</comment>
<keyword evidence="9" id="KW-1185">Reference proteome</keyword>
<sequence length="664" mass="75291">MNFFAVLVALVAFGATAVSAGPFVNSSFKPHIIETFRNPIVDFISPDPQAIYHNGYYYLVISDNWEITIYKSAILTDFRGAQNHVAFRVPPGMANLWAPEIQFVRGNMYIYFAMDDGNNDNHRMYVIKADDPNNPMGSWGPSIRLYTEDPVDYWMIDGTPMEYHGQLYFIWSGWPDVGVGAPQNLYIALMCDPVRICGRRVLIREPKYRWEGPFTLEGPYVLQRADRTFVVFSAESTWGPDYCLGIMGIDRGDNPLDPLAWWHNNDGCVFSRNDAEGVFCTGHAGFTTSPDGTETWMIFHATNDVNDPGSRRVARIEKIEWDQNNHPIFPRPSGDSRDLRVPSGQIQETYGNPVLDEISADPGVIRLGDFYYLAISTNLEHDLTLLKSPYLTNFRNAERRVVYTTGSDFENLWASEIHLIQGQLYIYFTMNRRGDSHRMYVIKADDPNNPLGGWSPATRLLPGHETFTIDGTVLQYGNGRLYYIYSSVAQMFIAEMIDPMNVRDPGVVLRSPRSPWECGVNEGPFIVQNADRTFLIFSACSTWTPDYCLTMIGIDFLKDPMVPSNWWDDLDRCLFFKNPEEGIYTTGHATFTYSPDGTELWMIYHATNDPNSNESSIRVTRAQKMNWNRDKSPAFPRASGNGRQLAVPSGQPRQMIGSTAGTPE</sequence>
<feature type="region of interest" description="Disordered" evidence="6">
    <location>
        <begin position="629"/>
        <end position="664"/>
    </location>
</feature>
<dbReference type="GO" id="GO:0005975">
    <property type="term" value="P:carbohydrate metabolic process"/>
    <property type="evidence" value="ECO:0007669"/>
    <property type="project" value="InterPro"/>
</dbReference>
<name>A0A8J2J3H2_9HEXA</name>
<protein>
    <submittedName>
        <fullName evidence="8">Uncharacterized protein</fullName>
    </submittedName>
</protein>
<feature type="active site" description="Proton donor" evidence="4">
    <location>
        <position position="522"/>
    </location>
</feature>
<dbReference type="Pfam" id="PF04616">
    <property type="entry name" value="Glyco_hydro_43"/>
    <property type="match status" value="2"/>
</dbReference>
<evidence type="ECO:0000256" key="4">
    <source>
        <dbReference type="PIRSR" id="PIRSR606710-1"/>
    </source>
</evidence>
<evidence type="ECO:0000313" key="8">
    <source>
        <dbReference type="EMBL" id="CAG7660388.1"/>
    </source>
</evidence>
<feature type="site" description="Important for catalytic activity, responsible for pKa modulation of the active site Glu and correct orientation of both the proton donor and substrate" evidence="5">
    <location>
        <position position="470"/>
    </location>
</feature>
<dbReference type="EMBL" id="CAJVCH010007347">
    <property type="protein sequence ID" value="CAG7660388.1"/>
    <property type="molecule type" value="Genomic_DNA"/>
</dbReference>
<gene>
    <name evidence="8" type="ORF">AFUS01_LOCUS1330</name>
</gene>
<dbReference type="AlphaFoldDB" id="A0A8J2J3H2"/>
<feature type="signal peptide" evidence="7">
    <location>
        <begin position="1"/>
        <end position="20"/>
    </location>
</feature>
<evidence type="ECO:0000256" key="5">
    <source>
        <dbReference type="PIRSR" id="PIRSR606710-2"/>
    </source>
</evidence>
<dbReference type="PANTHER" id="PTHR43817">
    <property type="entry name" value="GLYCOSYL HYDROLASE"/>
    <property type="match status" value="1"/>
</dbReference>
<dbReference type="CDD" id="cd18820">
    <property type="entry name" value="GH43_LbAraf43-like"/>
    <property type="match status" value="2"/>
</dbReference>